<dbReference type="InterPro" id="IPR026273">
    <property type="entry name" value="Low_specificity_L-TA_bact"/>
</dbReference>
<evidence type="ECO:0000256" key="2">
    <source>
        <dbReference type="ARBA" id="ARBA00006966"/>
    </source>
</evidence>
<dbReference type="InterPro" id="IPR015424">
    <property type="entry name" value="PyrdxlP-dep_Trfase"/>
</dbReference>
<dbReference type="PANTHER" id="PTHR48097:SF5">
    <property type="entry name" value="LOW SPECIFICITY L-THREONINE ALDOLASE"/>
    <property type="match status" value="1"/>
</dbReference>
<comment type="catalytic activity">
    <reaction evidence="5">
        <text>L-threonine = acetaldehyde + glycine</text>
        <dbReference type="Rhea" id="RHEA:19625"/>
        <dbReference type="ChEBI" id="CHEBI:15343"/>
        <dbReference type="ChEBI" id="CHEBI:57305"/>
        <dbReference type="ChEBI" id="CHEBI:57926"/>
        <dbReference type="EC" id="4.1.2.48"/>
    </reaction>
</comment>
<evidence type="ECO:0000256" key="1">
    <source>
        <dbReference type="ARBA" id="ARBA00001933"/>
    </source>
</evidence>
<evidence type="ECO:0000259" key="6">
    <source>
        <dbReference type="Pfam" id="PF01212"/>
    </source>
</evidence>
<dbReference type="PANTHER" id="PTHR48097">
    <property type="entry name" value="L-THREONINE ALDOLASE-RELATED"/>
    <property type="match status" value="1"/>
</dbReference>
<sequence length="354" mass="37139">MYLASDNAAPAAEEVLQALARANAGASAPYGRDEPTRRVEAMFSELFGREVGVFLVTTGTAANALALAQITPPWGAAIGHAEAHVMHDECGAPEFFTAGAKIVGVPGLDGRMTADGLKALLARDFWTPPTHVAPAAVTISQATEAGTLYRPAEISAIADVAKAHGLRVHMDGARFANAAAATGAAPAELTWRSGVEILSFGFTKNGAMAAEAVIVFAEDLVKNLAERRKRGGHLWSKGRFIAAQVEALLENGLWLDLAARANATAGRLAAGLESRGLRLAFPVEANEVFVWLPPSADDALRAAGAAFYAWSSESIAPERSGRVGDRLARLICSFATPDDDIAAFLAVIDRERVA</sequence>
<evidence type="ECO:0000256" key="3">
    <source>
        <dbReference type="ARBA" id="ARBA00011881"/>
    </source>
</evidence>
<comment type="cofactor">
    <cofactor evidence="1 5">
        <name>pyridoxal 5'-phosphate</name>
        <dbReference type="ChEBI" id="CHEBI:597326"/>
    </cofactor>
</comment>
<organism evidence="7 8">
    <name type="scientific">Methylopila henanensis</name>
    <dbReference type="NCBI Taxonomy" id="873516"/>
    <lineage>
        <taxon>Bacteria</taxon>
        <taxon>Pseudomonadati</taxon>
        <taxon>Pseudomonadota</taxon>
        <taxon>Alphaproteobacteria</taxon>
        <taxon>Hyphomicrobiales</taxon>
        <taxon>Methylopilaceae</taxon>
        <taxon>Methylopila</taxon>
    </lineage>
</organism>
<reference evidence="8" key="1">
    <citation type="journal article" date="2019" name="Int. J. Syst. Evol. Microbiol.">
        <title>The Global Catalogue of Microorganisms (GCM) 10K type strain sequencing project: providing services to taxonomists for standard genome sequencing and annotation.</title>
        <authorList>
            <consortium name="The Broad Institute Genomics Platform"/>
            <consortium name="The Broad Institute Genome Sequencing Center for Infectious Disease"/>
            <person name="Wu L."/>
            <person name="Ma J."/>
        </authorList>
    </citation>
    <scope>NUCLEOTIDE SEQUENCE [LARGE SCALE GENOMIC DNA]</scope>
    <source>
        <strain evidence="8">KCTC 23707</strain>
    </source>
</reference>
<dbReference type="PIRSF" id="PIRSF038940">
    <property type="entry name" value="Low_specificity_LTA"/>
    <property type="match status" value="1"/>
</dbReference>
<dbReference type="Proteomes" id="UP001597308">
    <property type="component" value="Unassembled WGS sequence"/>
</dbReference>
<keyword evidence="4 5" id="KW-0663">Pyridoxal phosphate</keyword>
<dbReference type="RefSeq" id="WP_378799809.1">
    <property type="nucleotide sequence ID" value="NZ_JBHUER010000008.1"/>
</dbReference>
<dbReference type="SUPFAM" id="SSF53383">
    <property type="entry name" value="PLP-dependent transferases"/>
    <property type="match status" value="1"/>
</dbReference>
<dbReference type="InterPro" id="IPR001597">
    <property type="entry name" value="ArAA_b-elim_lyase/Thr_aldolase"/>
</dbReference>
<keyword evidence="8" id="KW-1185">Reference proteome</keyword>
<name>A0ABW4K9I2_9HYPH</name>
<accession>A0ABW4K9I2</accession>
<comment type="caution">
    <text evidence="7">The sequence shown here is derived from an EMBL/GenBank/DDBJ whole genome shotgun (WGS) entry which is preliminary data.</text>
</comment>
<evidence type="ECO:0000313" key="8">
    <source>
        <dbReference type="Proteomes" id="UP001597308"/>
    </source>
</evidence>
<gene>
    <name evidence="7" type="ORF">ACFSCV_11965</name>
</gene>
<comment type="similarity">
    <text evidence="2 5">Belongs to the threonine aldolase family.</text>
</comment>
<evidence type="ECO:0000256" key="4">
    <source>
        <dbReference type="ARBA" id="ARBA00022898"/>
    </source>
</evidence>
<proteinExistence type="inferred from homology"/>
<dbReference type="EC" id="4.1.2.48" evidence="5"/>
<comment type="subunit">
    <text evidence="3">Homotetramer.</text>
</comment>
<protein>
    <recommendedName>
        <fullName evidence="5">L-threonine aldolase</fullName>
        <ecNumber evidence="5">4.1.2.48</ecNumber>
    </recommendedName>
</protein>
<dbReference type="EMBL" id="JBHUER010000008">
    <property type="protein sequence ID" value="MFD1703716.1"/>
    <property type="molecule type" value="Genomic_DNA"/>
</dbReference>
<feature type="domain" description="Aromatic amino acid beta-eliminating lyase/threonine aldolase" evidence="6">
    <location>
        <begin position="3"/>
        <end position="291"/>
    </location>
</feature>
<dbReference type="InterPro" id="IPR015421">
    <property type="entry name" value="PyrdxlP-dep_Trfase_major"/>
</dbReference>
<dbReference type="Pfam" id="PF01212">
    <property type="entry name" value="Beta_elim_lyase"/>
    <property type="match status" value="1"/>
</dbReference>
<comment type="function">
    <text evidence="5">Catalyzes the cleavage of L-allo-threonine and L-threonine to glycine and acetaldehyde.</text>
</comment>
<evidence type="ECO:0000313" key="7">
    <source>
        <dbReference type="EMBL" id="MFD1703716.1"/>
    </source>
</evidence>
<keyword evidence="5" id="KW-0456">Lyase</keyword>
<dbReference type="InterPro" id="IPR015422">
    <property type="entry name" value="PyrdxlP-dep_Trfase_small"/>
</dbReference>
<comment type="catalytic activity">
    <reaction evidence="5">
        <text>L-allo-threonine = acetaldehyde + glycine</text>
        <dbReference type="Rhea" id="RHEA:26209"/>
        <dbReference type="ChEBI" id="CHEBI:15343"/>
        <dbReference type="ChEBI" id="CHEBI:57305"/>
        <dbReference type="ChEBI" id="CHEBI:58585"/>
        <dbReference type="EC" id="4.1.2.48"/>
    </reaction>
</comment>
<dbReference type="Gene3D" id="3.90.1150.10">
    <property type="entry name" value="Aspartate Aminotransferase, domain 1"/>
    <property type="match status" value="1"/>
</dbReference>
<dbReference type="Gene3D" id="3.40.640.10">
    <property type="entry name" value="Type I PLP-dependent aspartate aminotransferase-like (Major domain)"/>
    <property type="match status" value="1"/>
</dbReference>
<evidence type="ECO:0000256" key="5">
    <source>
        <dbReference type="PIRNR" id="PIRNR038940"/>
    </source>
</evidence>